<organism evidence="1">
    <name type="scientific">Eubacterium limosum</name>
    <dbReference type="NCBI Taxonomy" id="1736"/>
    <lineage>
        <taxon>Bacteria</taxon>
        <taxon>Bacillati</taxon>
        <taxon>Bacillota</taxon>
        <taxon>Clostridia</taxon>
        <taxon>Eubacteriales</taxon>
        <taxon>Eubacteriaceae</taxon>
        <taxon>Eubacterium</taxon>
    </lineage>
</organism>
<gene>
    <name evidence="1" type="ORF">ELLFYP34_03905</name>
</gene>
<dbReference type="EMBL" id="CACRTR010000016">
    <property type="protein sequence ID" value="VYU63381.1"/>
    <property type="molecule type" value="Genomic_DNA"/>
</dbReference>
<name>A0A6N3GHF7_EUBLI</name>
<dbReference type="AlphaFoldDB" id="A0A6N3GHF7"/>
<accession>A0A6N3GHF7</accession>
<evidence type="ECO:0000313" key="1">
    <source>
        <dbReference type="EMBL" id="VYU63381.1"/>
    </source>
</evidence>
<protein>
    <submittedName>
        <fullName evidence="1">Uncharacterized protein</fullName>
    </submittedName>
</protein>
<proteinExistence type="predicted"/>
<reference evidence="1" key="1">
    <citation type="submission" date="2019-11" db="EMBL/GenBank/DDBJ databases">
        <authorList>
            <person name="Feng L."/>
        </authorList>
    </citation>
    <scope>NUCLEOTIDE SEQUENCE</scope>
    <source>
        <strain evidence="1">ElimosumLFYP34</strain>
    </source>
</reference>
<sequence length="215" mass="25247">MKKSVYSLMLFDEIVEKIDQLAYENNTNRSQLINDILAEKIGLETPEQQVQKILEQLDQNLSDTLSVSQINKNSSIQFGKSLKYKYRPKVRYSYEFVNDNGQKYAVLKVSSRTKSEDLNEHFDQFFQKICNIERKNNEVDDKDSEHLTNHKFIREFKENGAVQNGVSTVTNFLTEYLRMIDSAMNLYFESNEDENLDQELEELYGQFLGNPRPKK</sequence>